<dbReference type="InterPro" id="IPR036570">
    <property type="entry name" value="HORMA_dom_sf"/>
</dbReference>
<reference evidence="4" key="1">
    <citation type="submission" date="2019-07" db="EMBL/GenBank/DDBJ databases">
        <title>Hyphodiscus hymeniophilus genome sequencing and assembly.</title>
        <authorList>
            <person name="Kramer G."/>
            <person name="Nodwell J."/>
        </authorList>
    </citation>
    <scope>NUCLEOTIDE SEQUENCE</scope>
    <source>
        <strain evidence="4">ATCC 34498</strain>
    </source>
</reference>
<dbReference type="OrthoDB" id="21254at2759"/>
<dbReference type="InterPro" id="IPR003511">
    <property type="entry name" value="HORMA_dom"/>
</dbReference>
<dbReference type="SUPFAM" id="SSF56019">
    <property type="entry name" value="The spindle assembly checkpoint protein mad2"/>
    <property type="match status" value="1"/>
</dbReference>
<dbReference type="PANTHER" id="PTHR11842">
    <property type="entry name" value="MITOTIC SPINDLE ASSEMBLY CHECKPOINT PROTEIN MAD2"/>
    <property type="match status" value="1"/>
</dbReference>
<dbReference type="EMBL" id="VNKQ01000002">
    <property type="protein sequence ID" value="KAG0652927.1"/>
    <property type="molecule type" value="Genomic_DNA"/>
</dbReference>
<dbReference type="Proteomes" id="UP000785200">
    <property type="component" value="Unassembled WGS sequence"/>
</dbReference>
<accession>A0A9P6VSR5</accession>
<organism evidence="4 5">
    <name type="scientific">Hyphodiscus hymeniophilus</name>
    <dbReference type="NCBI Taxonomy" id="353542"/>
    <lineage>
        <taxon>Eukaryota</taxon>
        <taxon>Fungi</taxon>
        <taxon>Dikarya</taxon>
        <taxon>Ascomycota</taxon>
        <taxon>Pezizomycotina</taxon>
        <taxon>Leotiomycetes</taxon>
        <taxon>Helotiales</taxon>
        <taxon>Hyphodiscaceae</taxon>
        <taxon>Hyphodiscus</taxon>
    </lineage>
</organism>
<comment type="caution">
    <text evidence="4">The sequence shown here is derived from an EMBL/GenBank/DDBJ whole genome shotgun (WGS) entry which is preliminary data.</text>
</comment>
<dbReference type="Pfam" id="PF02301">
    <property type="entry name" value="HORMA"/>
    <property type="match status" value="1"/>
</dbReference>
<comment type="similarity">
    <text evidence="1">Belongs to the MAD2 family.</text>
</comment>
<feature type="region of interest" description="Disordered" evidence="2">
    <location>
        <begin position="179"/>
        <end position="207"/>
    </location>
</feature>
<gene>
    <name evidence="4" type="ORF">D0Z07_0451</name>
</gene>
<evidence type="ECO:0000256" key="2">
    <source>
        <dbReference type="SAM" id="MobiDB-lite"/>
    </source>
</evidence>
<evidence type="ECO:0000313" key="5">
    <source>
        <dbReference type="Proteomes" id="UP000785200"/>
    </source>
</evidence>
<keyword evidence="5" id="KW-1185">Reference proteome</keyword>
<evidence type="ECO:0000256" key="1">
    <source>
        <dbReference type="ARBA" id="ARBA00010348"/>
    </source>
</evidence>
<evidence type="ECO:0000313" key="4">
    <source>
        <dbReference type="EMBL" id="KAG0652927.1"/>
    </source>
</evidence>
<sequence length="241" mass="26792">MPPPPKPLHLTTAASLHQTLTSFLVVAFHTILYERGLYPPSTFLLTRAYNFPVRQNRHPKVCRWILDAVAAIQAEMVKSTVSRIVFVIYSEQGEVMERFVFDVERFPVVPEKERLTEFVREGGEGEDRLKGTGVSAVDVEEQLRAAVRKLAYCGGKLGELPEGCTYTVVVELKDGVEPPIGHPQPWIPSEPSLQTGKKGDSERIGSDLGGVKTVPVRAVEAGEFILESWIEEGKSKIDYDT</sequence>
<protein>
    <submittedName>
        <fullName evidence="4">DNA polymerase zeta processivity subunit</fullName>
    </submittedName>
</protein>
<dbReference type="PANTHER" id="PTHR11842:SF10">
    <property type="entry name" value="MITOTIC SPINDLE ASSEMBLY CHECKPOINT PROTEIN MAD2B"/>
    <property type="match status" value="1"/>
</dbReference>
<evidence type="ECO:0000259" key="3">
    <source>
        <dbReference type="PROSITE" id="PS50815"/>
    </source>
</evidence>
<dbReference type="Gene3D" id="3.30.900.10">
    <property type="entry name" value="HORMA domain"/>
    <property type="match status" value="1"/>
</dbReference>
<name>A0A9P6VSR5_9HELO</name>
<dbReference type="AlphaFoldDB" id="A0A9P6VSR5"/>
<feature type="domain" description="HORMA" evidence="3">
    <location>
        <begin position="14"/>
        <end position="230"/>
    </location>
</feature>
<proteinExistence type="inferred from homology"/>
<dbReference type="GO" id="GO:0016035">
    <property type="term" value="C:zeta DNA polymerase complex"/>
    <property type="evidence" value="ECO:0007669"/>
    <property type="project" value="TreeGrafter"/>
</dbReference>
<dbReference type="PROSITE" id="PS50815">
    <property type="entry name" value="HORMA"/>
    <property type="match status" value="1"/>
</dbReference>
<dbReference type="InterPro" id="IPR045091">
    <property type="entry name" value="Mad2-like"/>
</dbReference>